<reference evidence="2 3" key="1">
    <citation type="submission" date="2017-06" db="EMBL/GenBank/DDBJ databases">
        <title>Comparative genomic analysis of Ambrosia Fusariam Clade fungi.</title>
        <authorList>
            <person name="Stajich J.E."/>
            <person name="Carrillo J."/>
            <person name="Kijimoto T."/>
            <person name="Eskalen A."/>
            <person name="O'Donnell K."/>
            <person name="Kasson M."/>
        </authorList>
    </citation>
    <scope>NUCLEOTIDE SEQUENCE [LARGE SCALE GENOMIC DNA]</scope>
    <source>
        <strain evidence="2 3">NRRL62579</strain>
    </source>
</reference>
<evidence type="ECO:0000256" key="1">
    <source>
        <dbReference type="SAM" id="MobiDB-lite"/>
    </source>
</evidence>
<evidence type="ECO:0000313" key="3">
    <source>
        <dbReference type="Proteomes" id="UP000287144"/>
    </source>
</evidence>
<dbReference type="AlphaFoldDB" id="A0A428RMX2"/>
<dbReference type="EMBL" id="NKCK01000657">
    <property type="protein sequence ID" value="RSL78880.1"/>
    <property type="molecule type" value="Genomic_DNA"/>
</dbReference>
<dbReference type="STRING" id="1325735.A0A428RMX2"/>
<dbReference type="Proteomes" id="UP000287144">
    <property type="component" value="Unassembled WGS sequence"/>
</dbReference>
<feature type="compositionally biased region" description="Basic and acidic residues" evidence="1">
    <location>
        <begin position="43"/>
        <end position="63"/>
    </location>
</feature>
<feature type="region of interest" description="Disordered" evidence="1">
    <location>
        <begin position="32"/>
        <end position="93"/>
    </location>
</feature>
<organism evidence="2 3">
    <name type="scientific">Fusarium oligoseptatum</name>
    <dbReference type="NCBI Taxonomy" id="2604345"/>
    <lineage>
        <taxon>Eukaryota</taxon>
        <taxon>Fungi</taxon>
        <taxon>Dikarya</taxon>
        <taxon>Ascomycota</taxon>
        <taxon>Pezizomycotina</taxon>
        <taxon>Sordariomycetes</taxon>
        <taxon>Hypocreomycetidae</taxon>
        <taxon>Hypocreales</taxon>
        <taxon>Nectriaceae</taxon>
        <taxon>Fusarium</taxon>
        <taxon>Fusarium solani species complex</taxon>
    </lineage>
</organism>
<protein>
    <submittedName>
        <fullName evidence="2">Uncharacterized protein</fullName>
    </submittedName>
</protein>
<gene>
    <name evidence="2" type="ORF">CEP52_017591</name>
</gene>
<accession>A0A428RMX2</accession>
<name>A0A428RMX2_9HYPO</name>
<keyword evidence="3" id="KW-1185">Reference proteome</keyword>
<comment type="caution">
    <text evidence="2">The sequence shown here is derived from an EMBL/GenBank/DDBJ whole genome shotgun (WGS) entry which is preliminary data.</text>
</comment>
<evidence type="ECO:0000313" key="2">
    <source>
        <dbReference type="EMBL" id="RSL78880.1"/>
    </source>
</evidence>
<proteinExistence type="predicted"/>
<sequence length="105" mass="12213">MSFWCGFCTETIRVSEPQNGWVQRCGHIEDHFRGRGQPPMNIKEWEHEDLSEKEASNRPHEPEPDSPTESFNSDPKPRHGSQPNAGPERNNKAQFNAKYMWECVM</sequence>